<comment type="subcellular location">
    <subcellularLocation>
        <location evidence="1">Mitochondrion</location>
    </subcellularLocation>
</comment>
<evidence type="ECO:0000313" key="10">
    <source>
        <dbReference type="RefSeq" id="XP_033456607.1"/>
    </source>
</evidence>
<evidence type="ECO:0000256" key="2">
    <source>
        <dbReference type="ARBA" id="ARBA00009254"/>
    </source>
</evidence>
<evidence type="ECO:0000256" key="3">
    <source>
        <dbReference type="ARBA" id="ARBA00022980"/>
    </source>
</evidence>
<evidence type="ECO:0000313" key="9">
    <source>
        <dbReference type="Proteomes" id="UP000504637"/>
    </source>
</evidence>
<dbReference type="GO" id="GO:0032543">
    <property type="term" value="P:mitochondrial translation"/>
    <property type="evidence" value="ECO:0007669"/>
    <property type="project" value="TreeGrafter"/>
</dbReference>
<dbReference type="GO" id="GO:0003735">
    <property type="term" value="F:structural constituent of ribosome"/>
    <property type="evidence" value="ECO:0007669"/>
    <property type="project" value="InterPro"/>
</dbReference>
<dbReference type="Gene3D" id="6.10.330.20">
    <property type="match status" value="1"/>
</dbReference>
<dbReference type="GeneID" id="54363503"/>
<keyword evidence="5" id="KW-0687">Ribonucleoprotein</keyword>
<evidence type="ECO:0000256" key="6">
    <source>
        <dbReference type="ARBA" id="ARBA00035289"/>
    </source>
</evidence>
<reference evidence="10" key="3">
    <citation type="submission" date="2025-08" db="UniProtKB">
        <authorList>
            <consortium name="RefSeq"/>
        </authorList>
    </citation>
    <scope>IDENTIFICATION</scope>
    <source>
        <strain evidence="10">CBS 342.82</strain>
    </source>
</reference>
<dbReference type="GO" id="GO:0005762">
    <property type="term" value="C:mitochondrial large ribosomal subunit"/>
    <property type="evidence" value="ECO:0007669"/>
    <property type="project" value="TreeGrafter"/>
</dbReference>
<evidence type="ECO:0000256" key="7">
    <source>
        <dbReference type="ARBA" id="ARBA00035399"/>
    </source>
</evidence>
<accession>A0A6J3LUX8</accession>
<evidence type="ECO:0000256" key="8">
    <source>
        <dbReference type="SAM" id="MobiDB-lite"/>
    </source>
</evidence>
<gene>
    <name evidence="10" type="ORF">K489DRAFT_383806</name>
</gene>
<feature type="compositionally biased region" description="Polar residues" evidence="8">
    <location>
        <begin position="222"/>
        <end position="234"/>
    </location>
</feature>
<feature type="region of interest" description="Disordered" evidence="8">
    <location>
        <begin position="222"/>
        <end position="265"/>
    </location>
</feature>
<protein>
    <recommendedName>
        <fullName evidence="6">Large ribosomal subunit protein uL29m</fullName>
    </recommendedName>
    <alternativeName>
        <fullName evidence="7">54S ribosomal protein L4, mitochondrial</fullName>
    </alternativeName>
</protein>
<evidence type="ECO:0000256" key="4">
    <source>
        <dbReference type="ARBA" id="ARBA00023128"/>
    </source>
</evidence>
<reference evidence="10" key="2">
    <citation type="submission" date="2020-04" db="EMBL/GenBank/DDBJ databases">
        <authorList>
            <consortium name="NCBI Genome Project"/>
        </authorList>
    </citation>
    <scope>NUCLEOTIDE SEQUENCE</scope>
    <source>
        <strain evidence="10">CBS 342.82</strain>
    </source>
</reference>
<organism evidence="10">
    <name type="scientific">Dissoconium aciculare CBS 342.82</name>
    <dbReference type="NCBI Taxonomy" id="1314786"/>
    <lineage>
        <taxon>Eukaryota</taxon>
        <taxon>Fungi</taxon>
        <taxon>Dikarya</taxon>
        <taxon>Ascomycota</taxon>
        <taxon>Pezizomycotina</taxon>
        <taxon>Dothideomycetes</taxon>
        <taxon>Dothideomycetidae</taxon>
        <taxon>Mycosphaerellales</taxon>
        <taxon>Dissoconiaceae</taxon>
        <taxon>Dissoconium</taxon>
    </lineage>
</organism>
<keyword evidence="3" id="KW-0689">Ribosomal protein</keyword>
<feature type="compositionally biased region" description="Basic and acidic residues" evidence="8">
    <location>
        <begin position="236"/>
        <end position="249"/>
    </location>
</feature>
<dbReference type="RefSeq" id="XP_033456607.1">
    <property type="nucleotide sequence ID" value="XM_033605703.1"/>
</dbReference>
<dbReference type="OrthoDB" id="270763at2759"/>
<dbReference type="Proteomes" id="UP000504637">
    <property type="component" value="Unplaced"/>
</dbReference>
<dbReference type="InterPro" id="IPR010729">
    <property type="entry name" value="Ribosomal_uL29_mit"/>
</dbReference>
<keyword evidence="9" id="KW-1185">Reference proteome</keyword>
<sequence length="265" mass="30011">MHCTCKTLLSSAFTSSVTRTSILPPAFLIPAFGLQTSAFSTSPTQQARKDGNRRKRGVSALYRSGLNRDLAKHITVGLSSLPKPVLDRSERPEVSESHGLWGFFPTKEAALATPEALHSHGRSWTRSELRLKSWNDLHRLWWTCLKELNRLATFTEEKARVGNVYGNFEAGGRRKMVRGTMSAIRHTLIERWYSFEDAREQAMSDPSINMYAEFGESGLVESAQTQQEEFNNASGHELETTQKNRREMRSANPTMKLETRSFQNV</sequence>
<name>A0A6J3LUX8_9PEZI</name>
<dbReference type="PANTHER" id="PTHR21183:SF18">
    <property type="entry name" value="LARGE RIBOSOMAL SUBUNIT PROTEIN UL29M"/>
    <property type="match status" value="1"/>
</dbReference>
<dbReference type="InterPro" id="IPR038340">
    <property type="entry name" value="MRP-L47_sf"/>
</dbReference>
<comment type="similarity">
    <text evidence="2">Belongs to the universal ribosomal protein uL29 family.</text>
</comment>
<keyword evidence="4" id="KW-0496">Mitochondrion</keyword>
<evidence type="ECO:0000256" key="1">
    <source>
        <dbReference type="ARBA" id="ARBA00004173"/>
    </source>
</evidence>
<dbReference type="AlphaFoldDB" id="A0A6J3LUX8"/>
<evidence type="ECO:0000256" key="5">
    <source>
        <dbReference type="ARBA" id="ARBA00023274"/>
    </source>
</evidence>
<dbReference type="PANTHER" id="PTHR21183">
    <property type="entry name" value="RIBOSOMAL PROTEIN L47, MITOCHONDRIAL-RELATED"/>
    <property type="match status" value="1"/>
</dbReference>
<proteinExistence type="inferred from homology"/>
<dbReference type="Pfam" id="PF06984">
    <property type="entry name" value="MRP-L47"/>
    <property type="match status" value="1"/>
</dbReference>
<reference evidence="10" key="1">
    <citation type="submission" date="2020-01" db="EMBL/GenBank/DDBJ databases">
        <authorList>
            <consortium name="DOE Joint Genome Institute"/>
            <person name="Haridas S."/>
            <person name="Albert R."/>
            <person name="Binder M."/>
            <person name="Bloem J."/>
            <person name="Labutti K."/>
            <person name="Salamov A."/>
            <person name="Andreopoulos B."/>
            <person name="Baker S.E."/>
            <person name="Barry K."/>
            <person name="Bills G."/>
            <person name="Bluhm B.H."/>
            <person name="Cannon C."/>
            <person name="Castanera R."/>
            <person name="Culley D.E."/>
            <person name="Daum C."/>
            <person name="Ezra D."/>
            <person name="Gonzalez J.B."/>
            <person name="Henrissat B."/>
            <person name="Kuo A."/>
            <person name="Liang C."/>
            <person name="Lipzen A."/>
            <person name="Lutzoni F."/>
            <person name="Magnuson J."/>
            <person name="Mondo S."/>
            <person name="Nolan M."/>
            <person name="Ohm R."/>
            <person name="Pangilinan J."/>
            <person name="Park H.-J."/>
            <person name="Ramirez L."/>
            <person name="Alfaro M."/>
            <person name="Sun H."/>
            <person name="Tritt A."/>
            <person name="Yoshinaga Y."/>
            <person name="Zwiers L.-H."/>
            <person name="Turgeon B.G."/>
            <person name="Goodwin S.B."/>
            <person name="Spatafora J.W."/>
            <person name="Crous P.W."/>
            <person name="Grigoriev I.V."/>
        </authorList>
    </citation>
    <scope>NUCLEOTIDE SEQUENCE</scope>
    <source>
        <strain evidence="10">CBS 342.82</strain>
    </source>
</reference>